<dbReference type="SUPFAM" id="SSF52058">
    <property type="entry name" value="L domain-like"/>
    <property type="match status" value="2"/>
</dbReference>
<proteinExistence type="predicted"/>
<evidence type="ECO:0000313" key="1">
    <source>
        <dbReference type="EMBL" id="MCT7398001.1"/>
    </source>
</evidence>
<organism evidence="1 2">
    <name type="scientific">Eubacterium album</name>
    <dbReference type="NCBI Taxonomy" id="2978477"/>
    <lineage>
        <taxon>Bacteria</taxon>
        <taxon>Bacillati</taxon>
        <taxon>Bacillota</taxon>
        <taxon>Clostridia</taxon>
        <taxon>Eubacteriales</taxon>
        <taxon>Eubacteriaceae</taxon>
        <taxon>Eubacterium</taxon>
    </lineage>
</organism>
<accession>A0ABT2LXI6</accession>
<protein>
    <submittedName>
        <fullName evidence="1">Leucine-rich repeat domain-containing protein</fullName>
    </submittedName>
</protein>
<reference evidence="1" key="1">
    <citation type="submission" date="2022-09" db="EMBL/GenBank/DDBJ databases">
        <title>Eubacterium sp. LFL-14 isolated from human feces.</title>
        <authorList>
            <person name="Liu F."/>
        </authorList>
    </citation>
    <scope>NUCLEOTIDE SEQUENCE</scope>
    <source>
        <strain evidence="1">LFL-14</strain>
    </source>
</reference>
<keyword evidence="2" id="KW-1185">Reference proteome</keyword>
<dbReference type="InterPro" id="IPR053139">
    <property type="entry name" value="Surface_bspA-like"/>
</dbReference>
<sequence>MAKTFKSGVTLLILTFFCSIFIFGNSAILKNVNAAAKINQSSSSTQIASVKYKIKDGTITIYGKGKMPNSMTFKKNRQIHTVIIRNGVTSVSKYAFYNCKNLQKVKLPNTLKVINCYAFYGTKIKKIIVPNTVSTIGQCAFSSCDSLSKLSVPGNYNVKTLPGDDAYDSISGDTIIETVKFSSSLKLDVVSTVKTNNLVVYKKDPAYKSINGIIYSKNGLNIVRVPSERTELIIEDGCQEFNLQSILYAQTDSSSDAYACCTNLTKLVIPGSVTTIEKDKYFAKASVSQTSVTDIAIGSDSLDSLSISTLYSSLARIDIYHLSLALGNKLRFENGMFITNDNVVIGYNGRLSTVEIPEGVTEIAPNAFNSYVTDSRYSFKKVILPSTLLKIGDDAFNGCIYLSEINFPDKLYYIGNRAFRLCNFKSITLPETVLTWGDYVFADNAIETINFPLNLKTIPNHMFSRNSISDLTLGDNIEIIGEGAFENNPLTNVSFGHGIKTIGNSSFAYTILKNITLPYSVTNIESFAFSNCSDFKNITINGNKLSISDTAFDGCNNLRICYSAGIKSAKTNAYISLLSQFKNKKKFSGTIHWNQVTGASGYQIRYATNKNFKKYKAMDVGRKNTSAKVVLNGRINTDSNNPSKQYLYVKIRPFKIVKGKRVYGKWCMCSL</sequence>
<name>A0ABT2LXI6_9FIRM</name>
<evidence type="ECO:0000313" key="2">
    <source>
        <dbReference type="Proteomes" id="UP001431199"/>
    </source>
</evidence>
<comment type="caution">
    <text evidence="1">The sequence shown here is derived from an EMBL/GenBank/DDBJ whole genome shotgun (WGS) entry which is preliminary data.</text>
</comment>
<dbReference type="RefSeq" id="WP_260978336.1">
    <property type="nucleotide sequence ID" value="NZ_JAODBU010000003.1"/>
</dbReference>
<dbReference type="PANTHER" id="PTHR45661:SF3">
    <property type="entry name" value="IG-LIKE DOMAIN-CONTAINING PROTEIN"/>
    <property type="match status" value="1"/>
</dbReference>
<dbReference type="Gene3D" id="3.80.10.10">
    <property type="entry name" value="Ribonuclease Inhibitor"/>
    <property type="match status" value="2"/>
</dbReference>
<dbReference type="EMBL" id="JAODBU010000003">
    <property type="protein sequence ID" value="MCT7398001.1"/>
    <property type="molecule type" value="Genomic_DNA"/>
</dbReference>
<dbReference type="InterPro" id="IPR026906">
    <property type="entry name" value="LRR_5"/>
</dbReference>
<gene>
    <name evidence="1" type="ORF">N5B56_02710</name>
</gene>
<dbReference type="Proteomes" id="UP001431199">
    <property type="component" value="Unassembled WGS sequence"/>
</dbReference>
<dbReference type="Pfam" id="PF13306">
    <property type="entry name" value="LRR_5"/>
    <property type="match status" value="3"/>
</dbReference>
<dbReference type="InterPro" id="IPR032675">
    <property type="entry name" value="LRR_dom_sf"/>
</dbReference>
<dbReference type="PANTHER" id="PTHR45661">
    <property type="entry name" value="SURFACE ANTIGEN"/>
    <property type="match status" value="1"/>
</dbReference>